<dbReference type="Proteomes" id="UP001153678">
    <property type="component" value="Unassembled WGS sequence"/>
</dbReference>
<comment type="caution">
    <text evidence="1">The sequence shown here is derived from an EMBL/GenBank/DDBJ whole genome shotgun (WGS) entry which is preliminary data.</text>
</comment>
<keyword evidence="2" id="KW-1185">Reference proteome</keyword>
<gene>
    <name evidence="1" type="ORF">FWILDA_LOCUS8090</name>
</gene>
<sequence length="195" mass="22744">MPDSDCKPNENKTIRLSHDAISYLDHICRIKHLEINLNENSDDLVDCNYTNHLITQLFGNDNSNLIIHNKNKRWLRKKRIENIDLNQNNLKDIGYANVLQNNPLEIDGFLIIFSDQKLYIGKLLVMYENIGRKHNYISRSINNIDILSYISLTLFINVYNESLFTNNCHAGGKLFAYITPKEVVYYLEKSDSITF</sequence>
<organism evidence="1 2">
    <name type="scientific">Funneliformis geosporum</name>
    <dbReference type="NCBI Taxonomy" id="1117311"/>
    <lineage>
        <taxon>Eukaryota</taxon>
        <taxon>Fungi</taxon>
        <taxon>Fungi incertae sedis</taxon>
        <taxon>Mucoromycota</taxon>
        <taxon>Glomeromycotina</taxon>
        <taxon>Glomeromycetes</taxon>
        <taxon>Glomerales</taxon>
        <taxon>Glomeraceae</taxon>
        <taxon>Funneliformis</taxon>
    </lineage>
</organism>
<dbReference type="AlphaFoldDB" id="A0A9W4WTC5"/>
<accession>A0A9W4WTC5</accession>
<proteinExistence type="predicted"/>
<protein>
    <submittedName>
        <fullName evidence="1">16198_t:CDS:1</fullName>
    </submittedName>
</protein>
<dbReference type="EMBL" id="CAMKVN010001674">
    <property type="protein sequence ID" value="CAI2177441.1"/>
    <property type="molecule type" value="Genomic_DNA"/>
</dbReference>
<reference evidence="1" key="1">
    <citation type="submission" date="2022-08" db="EMBL/GenBank/DDBJ databases">
        <authorList>
            <person name="Kallberg Y."/>
            <person name="Tangrot J."/>
            <person name="Rosling A."/>
        </authorList>
    </citation>
    <scope>NUCLEOTIDE SEQUENCE</scope>
    <source>
        <strain evidence="1">Wild A</strain>
    </source>
</reference>
<name>A0A9W4WTC5_9GLOM</name>
<evidence type="ECO:0000313" key="2">
    <source>
        <dbReference type="Proteomes" id="UP001153678"/>
    </source>
</evidence>
<dbReference type="OrthoDB" id="2414323at2759"/>
<evidence type="ECO:0000313" key="1">
    <source>
        <dbReference type="EMBL" id="CAI2177441.1"/>
    </source>
</evidence>